<dbReference type="EMBL" id="JARQWQ010000018">
    <property type="protein sequence ID" value="KAK2565803.1"/>
    <property type="molecule type" value="Genomic_DNA"/>
</dbReference>
<reference evidence="2" key="2">
    <citation type="journal article" date="2023" name="Science">
        <title>Genomic signatures of disease resistance in endangered staghorn corals.</title>
        <authorList>
            <person name="Vollmer S.V."/>
            <person name="Selwyn J.D."/>
            <person name="Despard B.A."/>
            <person name="Roesel C.L."/>
        </authorList>
    </citation>
    <scope>NUCLEOTIDE SEQUENCE</scope>
    <source>
        <strain evidence="2">K2</strain>
    </source>
</reference>
<name>A0AAD9V927_ACRCE</name>
<proteinExistence type="predicted"/>
<dbReference type="Proteomes" id="UP001249851">
    <property type="component" value="Unassembled WGS sequence"/>
</dbReference>
<dbReference type="PANTHER" id="PTHR11941">
    <property type="entry name" value="ENOYL-COA HYDRATASE-RELATED"/>
    <property type="match status" value="1"/>
</dbReference>
<dbReference type="InterPro" id="IPR029045">
    <property type="entry name" value="ClpP/crotonase-like_dom_sf"/>
</dbReference>
<accession>A0AAD9V927</accession>
<dbReference type="SUPFAM" id="SSF52096">
    <property type="entry name" value="ClpP/crotonase"/>
    <property type="match status" value="1"/>
</dbReference>
<dbReference type="InterPro" id="IPR001753">
    <property type="entry name" value="Enoyl-CoA_hydra/iso"/>
</dbReference>
<dbReference type="GO" id="GO:0005829">
    <property type="term" value="C:cytosol"/>
    <property type="evidence" value="ECO:0007669"/>
    <property type="project" value="TreeGrafter"/>
</dbReference>
<dbReference type="Pfam" id="PF00378">
    <property type="entry name" value="ECH_1"/>
    <property type="match status" value="1"/>
</dbReference>
<dbReference type="CDD" id="cd06558">
    <property type="entry name" value="crotonase-like"/>
    <property type="match status" value="1"/>
</dbReference>
<keyword evidence="1" id="KW-0456">Lyase</keyword>
<dbReference type="AlphaFoldDB" id="A0AAD9V927"/>
<protein>
    <submittedName>
        <fullName evidence="2">Ethylmalonyl-CoA decarboxylase</fullName>
    </submittedName>
</protein>
<dbReference type="Gene3D" id="3.90.226.10">
    <property type="entry name" value="2-enoyl-CoA Hydratase, Chain A, domain 1"/>
    <property type="match status" value="1"/>
</dbReference>
<dbReference type="GO" id="GO:0016829">
    <property type="term" value="F:lyase activity"/>
    <property type="evidence" value="ECO:0007669"/>
    <property type="project" value="UniProtKB-KW"/>
</dbReference>
<organism evidence="2 3">
    <name type="scientific">Acropora cervicornis</name>
    <name type="common">Staghorn coral</name>
    <dbReference type="NCBI Taxonomy" id="6130"/>
    <lineage>
        <taxon>Eukaryota</taxon>
        <taxon>Metazoa</taxon>
        <taxon>Cnidaria</taxon>
        <taxon>Anthozoa</taxon>
        <taxon>Hexacorallia</taxon>
        <taxon>Scleractinia</taxon>
        <taxon>Astrocoeniina</taxon>
        <taxon>Acroporidae</taxon>
        <taxon>Acropora</taxon>
    </lineage>
</organism>
<evidence type="ECO:0000256" key="1">
    <source>
        <dbReference type="ARBA" id="ARBA00023239"/>
    </source>
</evidence>
<sequence length="113" mass="12031">MTGNQEGIGVLSLCNPARKNALTGFMMVRLAECVDELEKWQSGKVVVLHGMERSFCSGADLSIIKAINTPEEGNLMCAFMQRTLTRLARLPLVSMAAIEGKALGGGAEVSSCV</sequence>
<keyword evidence="3" id="KW-1185">Reference proteome</keyword>
<evidence type="ECO:0000313" key="3">
    <source>
        <dbReference type="Proteomes" id="UP001249851"/>
    </source>
</evidence>
<evidence type="ECO:0000313" key="2">
    <source>
        <dbReference type="EMBL" id="KAK2565803.1"/>
    </source>
</evidence>
<dbReference type="GO" id="GO:0006635">
    <property type="term" value="P:fatty acid beta-oxidation"/>
    <property type="evidence" value="ECO:0007669"/>
    <property type="project" value="TreeGrafter"/>
</dbReference>
<gene>
    <name evidence="2" type="ORF">P5673_010073</name>
</gene>
<dbReference type="PANTHER" id="PTHR11941:SF27">
    <property type="entry name" value="ETHYLMALONYL-COA DECARBOXYLASE"/>
    <property type="match status" value="1"/>
</dbReference>
<comment type="caution">
    <text evidence="2">The sequence shown here is derived from an EMBL/GenBank/DDBJ whole genome shotgun (WGS) entry which is preliminary data.</text>
</comment>
<reference evidence="2" key="1">
    <citation type="journal article" date="2023" name="G3 (Bethesda)">
        <title>Whole genome assembly and annotation of the endangered Caribbean coral Acropora cervicornis.</title>
        <authorList>
            <person name="Selwyn J.D."/>
            <person name="Vollmer S.V."/>
        </authorList>
    </citation>
    <scope>NUCLEOTIDE SEQUENCE</scope>
    <source>
        <strain evidence="2">K2</strain>
    </source>
</reference>